<dbReference type="EMBL" id="OZ034819">
    <property type="protein sequence ID" value="CAL1394974.1"/>
    <property type="molecule type" value="Genomic_DNA"/>
</dbReference>
<dbReference type="AlphaFoldDB" id="A0AAV2FAC6"/>
<organism evidence="2 3">
    <name type="scientific">Linum trigynum</name>
    <dbReference type="NCBI Taxonomy" id="586398"/>
    <lineage>
        <taxon>Eukaryota</taxon>
        <taxon>Viridiplantae</taxon>
        <taxon>Streptophyta</taxon>
        <taxon>Embryophyta</taxon>
        <taxon>Tracheophyta</taxon>
        <taxon>Spermatophyta</taxon>
        <taxon>Magnoliopsida</taxon>
        <taxon>eudicotyledons</taxon>
        <taxon>Gunneridae</taxon>
        <taxon>Pentapetalae</taxon>
        <taxon>rosids</taxon>
        <taxon>fabids</taxon>
        <taxon>Malpighiales</taxon>
        <taxon>Linaceae</taxon>
        <taxon>Linum</taxon>
    </lineage>
</organism>
<evidence type="ECO:0000313" key="2">
    <source>
        <dbReference type="EMBL" id="CAL1394974.1"/>
    </source>
</evidence>
<feature type="compositionally biased region" description="Basic and acidic residues" evidence="1">
    <location>
        <begin position="12"/>
        <end position="21"/>
    </location>
</feature>
<feature type="region of interest" description="Disordered" evidence="1">
    <location>
        <begin position="1"/>
        <end position="21"/>
    </location>
</feature>
<name>A0AAV2FAC6_9ROSI</name>
<reference evidence="2 3" key="1">
    <citation type="submission" date="2024-04" db="EMBL/GenBank/DDBJ databases">
        <authorList>
            <person name="Fracassetti M."/>
        </authorList>
    </citation>
    <scope>NUCLEOTIDE SEQUENCE [LARGE SCALE GENOMIC DNA]</scope>
</reference>
<evidence type="ECO:0000256" key="1">
    <source>
        <dbReference type="SAM" id="MobiDB-lite"/>
    </source>
</evidence>
<proteinExistence type="predicted"/>
<accession>A0AAV2FAC6</accession>
<evidence type="ECO:0000313" key="3">
    <source>
        <dbReference type="Proteomes" id="UP001497516"/>
    </source>
</evidence>
<gene>
    <name evidence="2" type="ORF">LTRI10_LOCUS35440</name>
</gene>
<keyword evidence="3" id="KW-1185">Reference proteome</keyword>
<dbReference type="Proteomes" id="UP001497516">
    <property type="component" value="Chromosome 6"/>
</dbReference>
<sequence length="143" mass="15250">MVDTRTTNNAGEKQDSNEDSRRLLQLEEQQAANTSKLESLDGRLIFLSDELTKLAAGQASVNQLTNEAGEIKAMLQRMTQPMEMVTEIMSTQRIGKDVVGGHSQVVNATPAGQKEKVKSSVVTLPMGMTTPGKQSSGAASGSV</sequence>
<protein>
    <submittedName>
        <fullName evidence="2">Uncharacterized protein</fullName>
    </submittedName>
</protein>
<feature type="compositionally biased region" description="Polar residues" evidence="1">
    <location>
        <begin position="1"/>
        <end position="11"/>
    </location>
</feature>